<dbReference type="InterPro" id="IPR050543">
    <property type="entry name" value="eIF2G"/>
</dbReference>
<dbReference type="GO" id="GO:0000049">
    <property type="term" value="F:tRNA binding"/>
    <property type="evidence" value="ECO:0007669"/>
    <property type="project" value="TreeGrafter"/>
</dbReference>
<feature type="non-terminal residue" evidence="5">
    <location>
        <position position="172"/>
    </location>
</feature>
<dbReference type="AlphaFoldDB" id="A0A382ZIE6"/>
<feature type="domain" description="Tr-type G" evidence="4">
    <location>
        <begin position="1"/>
        <end position="170"/>
    </location>
</feature>
<reference evidence="5" key="1">
    <citation type="submission" date="2018-05" db="EMBL/GenBank/DDBJ databases">
        <authorList>
            <person name="Lanie J.A."/>
            <person name="Ng W.-L."/>
            <person name="Kazmierczak K.M."/>
            <person name="Andrzejewski T.M."/>
            <person name="Davidsen T.M."/>
            <person name="Wayne K.J."/>
            <person name="Tettelin H."/>
            <person name="Glass J.I."/>
            <person name="Rusch D."/>
            <person name="Podicherti R."/>
            <person name="Tsui H.-C.T."/>
            <person name="Winkler M.E."/>
        </authorList>
    </citation>
    <scope>NUCLEOTIDE SEQUENCE</scope>
</reference>
<dbReference type="Pfam" id="PF00009">
    <property type="entry name" value="GTP_EFTU"/>
    <property type="match status" value="1"/>
</dbReference>
<sequence length="172" mass="18708">MSQVVIGTAGHIDHGKTALVKALTGIDTDTLSEEKSRGMTIDLGFAYLDQFITIIDVPGHEKFIRNMVAGVSTIHIGLIAIAADDGIMPQTREHLHILELLGVNRAIVAITKTDLIDDPDWIDLVELEARELISSVFINKVKIIRTSVTTGDGLRQLKNVIVDESQTINADG</sequence>
<dbReference type="PROSITE" id="PS00301">
    <property type="entry name" value="G_TR_1"/>
    <property type="match status" value="1"/>
</dbReference>
<evidence type="ECO:0000256" key="1">
    <source>
        <dbReference type="ARBA" id="ARBA00022741"/>
    </source>
</evidence>
<dbReference type="GO" id="GO:0035368">
    <property type="term" value="F:selenocysteine insertion sequence binding"/>
    <property type="evidence" value="ECO:0007669"/>
    <property type="project" value="TreeGrafter"/>
</dbReference>
<dbReference type="PROSITE" id="PS51722">
    <property type="entry name" value="G_TR_2"/>
    <property type="match status" value="1"/>
</dbReference>
<dbReference type="GO" id="GO:0005829">
    <property type="term" value="C:cytosol"/>
    <property type="evidence" value="ECO:0007669"/>
    <property type="project" value="TreeGrafter"/>
</dbReference>
<organism evidence="5">
    <name type="scientific">marine metagenome</name>
    <dbReference type="NCBI Taxonomy" id="408172"/>
    <lineage>
        <taxon>unclassified sequences</taxon>
        <taxon>metagenomes</taxon>
        <taxon>ecological metagenomes</taxon>
    </lineage>
</organism>
<evidence type="ECO:0000313" key="5">
    <source>
        <dbReference type="EMBL" id="SVD95060.1"/>
    </source>
</evidence>
<dbReference type="CDD" id="cd04171">
    <property type="entry name" value="SelB"/>
    <property type="match status" value="1"/>
</dbReference>
<accession>A0A382ZIE6</accession>
<name>A0A382ZIE6_9ZZZZ</name>
<evidence type="ECO:0000259" key="4">
    <source>
        <dbReference type="PROSITE" id="PS51722"/>
    </source>
</evidence>
<dbReference type="InterPro" id="IPR000795">
    <property type="entry name" value="T_Tr_GTP-bd_dom"/>
</dbReference>
<dbReference type="EMBL" id="UINC01184031">
    <property type="protein sequence ID" value="SVD95060.1"/>
    <property type="molecule type" value="Genomic_DNA"/>
</dbReference>
<dbReference type="GO" id="GO:0001514">
    <property type="term" value="P:selenocysteine incorporation"/>
    <property type="evidence" value="ECO:0007669"/>
    <property type="project" value="TreeGrafter"/>
</dbReference>
<keyword evidence="1" id="KW-0547">Nucleotide-binding</keyword>
<dbReference type="GO" id="GO:0005525">
    <property type="term" value="F:GTP binding"/>
    <property type="evidence" value="ECO:0007669"/>
    <property type="project" value="UniProtKB-KW"/>
</dbReference>
<dbReference type="InterPro" id="IPR031157">
    <property type="entry name" value="G_TR_CS"/>
</dbReference>
<dbReference type="Gene3D" id="3.40.50.300">
    <property type="entry name" value="P-loop containing nucleotide triphosphate hydrolases"/>
    <property type="match status" value="1"/>
</dbReference>
<dbReference type="GO" id="GO:0016259">
    <property type="term" value="P:selenocysteine metabolic process"/>
    <property type="evidence" value="ECO:0007669"/>
    <property type="project" value="TreeGrafter"/>
</dbReference>
<protein>
    <recommendedName>
        <fullName evidence="4">Tr-type G domain-containing protein</fullName>
    </recommendedName>
</protein>
<dbReference type="PANTHER" id="PTHR42854">
    <property type="entry name" value="EUKARYOTIC TRANSLATION INITIATION FACTOR 2 SUBUNIT 3 FAMILY MEMBER"/>
    <property type="match status" value="1"/>
</dbReference>
<proteinExistence type="predicted"/>
<dbReference type="InterPro" id="IPR027417">
    <property type="entry name" value="P-loop_NTPase"/>
</dbReference>
<evidence type="ECO:0000256" key="3">
    <source>
        <dbReference type="ARBA" id="ARBA00023134"/>
    </source>
</evidence>
<dbReference type="PANTHER" id="PTHR42854:SF3">
    <property type="entry name" value="EUKARYOTIC TRANSLATION INITIATION FACTOR 2 SUBUNIT 3-RELATED"/>
    <property type="match status" value="1"/>
</dbReference>
<evidence type="ECO:0000256" key="2">
    <source>
        <dbReference type="ARBA" id="ARBA00022917"/>
    </source>
</evidence>
<keyword evidence="3" id="KW-0342">GTP-binding</keyword>
<dbReference type="GO" id="GO:0003924">
    <property type="term" value="F:GTPase activity"/>
    <property type="evidence" value="ECO:0007669"/>
    <property type="project" value="InterPro"/>
</dbReference>
<gene>
    <name evidence="5" type="ORF">METZ01_LOCUS447914</name>
</gene>
<dbReference type="SUPFAM" id="SSF52540">
    <property type="entry name" value="P-loop containing nucleoside triphosphate hydrolases"/>
    <property type="match status" value="1"/>
</dbReference>
<keyword evidence="2" id="KW-0648">Protein biosynthesis</keyword>